<reference evidence="9 10" key="1">
    <citation type="journal article" date="2017" name="Antonie Van Leeuwenhoek">
        <title>Rhizobium rhizosphaerae sp. nov., a novel species isolated from rice rhizosphere.</title>
        <authorList>
            <person name="Zhao J.J."/>
            <person name="Zhang J."/>
            <person name="Zhang R.J."/>
            <person name="Zhang C.W."/>
            <person name="Yin H.Q."/>
            <person name="Zhang X.X."/>
        </authorList>
    </citation>
    <scope>NUCLEOTIDE SEQUENCE [LARGE SCALE GENOMIC DNA]</scope>
    <source>
        <strain evidence="9 10">BSs20135</strain>
    </source>
</reference>
<dbReference type="InterPro" id="IPR004358">
    <property type="entry name" value="Sig_transdc_His_kin-like_C"/>
</dbReference>
<dbReference type="InterPro" id="IPR036097">
    <property type="entry name" value="HisK_dim/P_sf"/>
</dbReference>
<dbReference type="GO" id="GO:0009927">
    <property type="term" value="F:histidine phosphotransfer kinase activity"/>
    <property type="evidence" value="ECO:0007669"/>
    <property type="project" value="TreeGrafter"/>
</dbReference>
<dbReference type="Gene3D" id="3.30.450.40">
    <property type="match status" value="1"/>
</dbReference>
<evidence type="ECO:0000313" key="9">
    <source>
        <dbReference type="EMBL" id="GAC21457.1"/>
    </source>
</evidence>
<dbReference type="Proteomes" id="UP000006327">
    <property type="component" value="Unassembled WGS sequence"/>
</dbReference>
<dbReference type="eggNOG" id="COG0784">
    <property type="taxonomic scope" value="Bacteria"/>
</dbReference>
<dbReference type="PROSITE" id="PS50110">
    <property type="entry name" value="RESPONSE_REGULATORY"/>
    <property type="match status" value="1"/>
</dbReference>
<evidence type="ECO:0000256" key="5">
    <source>
        <dbReference type="ARBA" id="ARBA00022777"/>
    </source>
</evidence>
<feature type="domain" description="Histidine kinase" evidence="7">
    <location>
        <begin position="180"/>
        <end position="401"/>
    </location>
</feature>
<evidence type="ECO:0000256" key="2">
    <source>
        <dbReference type="ARBA" id="ARBA00012438"/>
    </source>
</evidence>
<dbReference type="EMBL" id="BAEO01000062">
    <property type="protein sequence ID" value="GAC21457.1"/>
    <property type="molecule type" value="Genomic_DNA"/>
</dbReference>
<dbReference type="InterPro" id="IPR001789">
    <property type="entry name" value="Sig_transdc_resp-reg_receiver"/>
</dbReference>
<dbReference type="AlphaFoldDB" id="K6YTH3"/>
<dbReference type="RefSeq" id="WP_007624433.1">
    <property type="nucleotide sequence ID" value="NZ_BAEO01000062.1"/>
</dbReference>
<dbReference type="SMART" id="SM00065">
    <property type="entry name" value="GAF"/>
    <property type="match status" value="1"/>
</dbReference>
<dbReference type="OrthoDB" id="9812358at2"/>
<dbReference type="GO" id="GO:0000155">
    <property type="term" value="F:phosphorelay sensor kinase activity"/>
    <property type="evidence" value="ECO:0007669"/>
    <property type="project" value="InterPro"/>
</dbReference>
<keyword evidence="5 9" id="KW-0418">Kinase</keyword>
<organism evidence="9 10">
    <name type="scientific">Paraglaciecola arctica BSs20135</name>
    <dbReference type="NCBI Taxonomy" id="493475"/>
    <lineage>
        <taxon>Bacteria</taxon>
        <taxon>Pseudomonadati</taxon>
        <taxon>Pseudomonadota</taxon>
        <taxon>Gammaproteobacteria</taxon>
        <taxon>Alteromonadales</taxon>
        <taxon>Alteromonadaceae</taxon>
        <taxon>Paraglaciecola</taxon>
    </lineage>
</organism>
<evidence type="ECO:0000259" key="8">
    <source>
        <dbReference type="PROSITE" id="PS50110"/>
    </source>
</evidence>
<dbReference type="InterPro" id="IPR011006">
    <property type="entry name" value="CheY-like_superfamily"/>
</dbReference>
<evidence type="ECO:0000256" key="6">
    <source>
        <dbReference type="PROSITE-ProRule" id="PRU00169"/>
    </source>
</evidence>
<dbReference type="FunFam" id="3.30.565.10:FF:000006">
    <property type="entry name" value="Sensor histidine kinase WalK"/>
    <property type="match status" value="1"/>
</dbReference>
<evidence type="ECO:0000259" key="7">
    <source>
        <dbReference type="PROSITE" id="PS50109"/>
    </source>
</evidence>
<keyword evidence="4" id="KW-0808">Transferase</keyword>
<accession>K6YTH3</accession>
<dbReference type="PANTHER" id="PTHR43047">
    <property type="entry name" value="TWO-COMPONENT HISTIDINE PROTEIN KINASE"/>
    <property type="match status" value="1"/>
</dbReference>
<dbReference type="SMART" id="SM00388">
    <property type="entry name" value="HisKA"/>
    <property type="match status" value="1"/>
</dbReference>
<dbReference type="Gene3D" id="3.30.565.10">
    <property type="entry name" value="Histidine kinase-like ATPase, C-terminal domain"/>
    <property type="match status" value="1"/>
</dbReference>
<dbReference type="InterPro" id="IPR036890">
    <property type="entry name" value="HATPase_C_sf"/>
</dbReference>
<dbReference type="InterPro" id="IPR029016">
    <property type="entry name" value="GAF-like_dom_sf"/>
</dbReference>
<keyword evidence="10" id="KW-1185">Reference proteome</keyword>
<dbReference type="InterPro" id="IPR005467">
    <property type="entry name" value="His_kinase_dom"/>
</dbReference>
<dbReference type="PROSITE" id="PS50109">
    <property type="entry name" value="HIS_KIN"/>
    <property type="match status" value="1"/>
</dbReference>
<evidence type="ECO:0000313" key="10">
    <source>
        <dbReference type="Proteomes" id="UP000006327"/>
    </source>
</evidence>
<comment type="caution">
    <text evidence="9">The sequence shown here is derived from an EMBL/GenBank/DDBJ whole genome shotgun (WGS) entry which is preliminary data.</text>
</comment>
<dbReference type="Pfam" id="PF02518">
    <property type="entry name" value="HATPase_c"/>
    <property type="match status" value="1"/>
</dbReference>
<dbReference type="Gene3D" id="1.10.287.130">
    <property type="match status" value="1"/>
</dbReference>
<name>K6YTH3_9ALTE</name>
<dbReference type="SUPFAM" id="SSF55874">
    <property type="entry name" value="ATPase domain of HSP90 chaperone/DNA topoisomerase II/histidine kinase"/>
    <property type="match status" value="1"/>
</dbReference>
<proteinExistence type="predicted"/>
<evidence type="ECO:0000256" key="4">
    <source>
        <dbReference type="ARBA" id="ARBA00022679"/>
    </source>
</evidence>
<keyword evidence="3 6" id="KW-0597">Phosphoprotein</keyword>
<dbReference type="Pfam" id="PF01590">
    <property type="entry name" value="GAF"/>
    <property type="match status" value="1"/>
</dbReference>
<gene>
    <name evidence="9" type="ORF">GARC_4515</name>
</gene>
<dbReference type="InterPro" id="IPR003018">
    <property type="entry name" value="GAF"/>
</dbReference>
<protein>
    <recommendedName>
        <fullName evidence="2">histidine kinase</fullName>
        <ecNumber evidence="2">2.7.13.3</ecNumber>
    </recommendedName>
</protein>
<dbReference type="SMART" id="SM00448">
    <property type="entry name" value="REC"/>
    <property type="match status" value="1"/>
</dbReference>
<comment type="catalytic activity">
    <reaction evidence="1">
        <text>ATP + protein L-histidine = ADP + protein N-phospho-L-histidine.</text>
        <dbReference type="EC" id="2.7.13.3"/>
    </reaction>
</comment>
<dbReference type="GO" id="GO:0005886">
    <property type="term" value="C:plasma membrane"/>
    <property type="evidence" value="ECO:0007669"/>
    <property type="project" value="UniProtKB-ARBA"/>
</dbReference>
<evidence type="ECO:0000256" key="1">
    <source>
        <dbReference type="ARBA" id="ARBA00000085"/>
    </source>
</evidence>
<dbReference type="SUPFAM" id="SSF55781">
    <property type="entry name" value="GAF domain-like"/>
    <property type="match status" value="1"/>
</dbReference>
<dbReference type="SMART" id="SM00387">
    <property type="entry name" value="HATPase_c"/>
    <property type="match status" value="1"/>
</dbReference>
<sequence length="544" mass="60569">MKIAPPTPNEAARLKALYDYDVLDTDAEKIFDDLTQLAAQICDTPITLISLVDPNRQWFKSKVGLDAEETSRDIAFCAHAIHQKEIFEVQDTLKDQRFFDNPLVTSAPNIRFYAGTPLVSHDGHAIGTLCVIDDKPNKLTSDQRQALEVLGRSVISQMELRKKIKELKQANIHKTEFLSNMSHELRTPLNAIIGFSRLMLDDIDIEHHKLPAKFSEYISHIDYSGKRLLSVVNSVIDLNKIEAGMMQVQIELTCIREFIKDLEGMLAITATEKDVAFSINVSDNLPTHLAIDQAKTSQIITNLVHNAIKFTDSGKWVKVEFSLSNENFVISVADQGAGISSIDQTKLFGKFQQVGQAKSSEGSGLGLSIIQGLVELLGGTIKVLSTLGSGSIFKVMLPLQNDVKILQRVSLATPEKASFDHSSKVLLVEDNEINQAVMLATFESLDIPITIVGTGEEAIEIVKNQPFDLIFMDIHLPGIDGRQASEKIKLKYPQLPIIALSADAFNQHKFDDKDKIWDEYLCKPLEKEKLVQALNRFIPFSSNT</sequence>
<dbReference type="EC" id="2.7.13.3" evidence="2"/>
<dbReference type="InterPro" id="IPR003594">
    <property type="entry name" value="HATPase_dom"/>
</dbReference>
<feature type="domain" description="Response regulatory" evidence="8">
    <location>
        <begin position="424"/>
        <end position="538"/>
    </location>
</feature>
<dbReference type="CDD" id="cd00082">
    <property type="entry name" value="HisKA"/>
    <property type="match status" value="1"/>
</dbReference>
<dbReference type="InterPro" id="IPR003661">
    <property type="entry name" value="HisK_dim/P_dom"/>
</dbReference>
<dbReference type="SUPFAM" id="SSF52172">
    <property type="entry name" value="CheY-like"/>
    <property type="match status" value="1"/>
</dbReference>
<dbReference type="Pfam" id="PF00512">
    <property type="entry name" value="HisKA"/>
    <property type="match status" value="1"/>
</dbReference>
<evidence type="ECO:0000256" key="3">
    <source>
        <dbReference type="ARBA" id="ARBA00022553"/>
    </source>
</evidence>
<dbReference type="PRINTS" id="PR00344">
    <property type="entry name" value="BCTRLSENSOR"/>
</dbReference>
<dbReference type="CDD" id="cd17546">
    <property type="entry name" value="REC_hyHK_CKI1_RcsC-like"/>
    <property type="match status" value="1"/>
</dbReference>
<feature type="modified residue" description="4-aspartylphosphate" evidence="6">
    <location>
        <position position="473"/>
    </location>
</feature>
<dbReference type="STRING" id="493475.GARC_4515"/>
<dbReference type="SUPFAM" id="SSF47384">
    <property type="entry name" value="Homodimeric domain of signal transducing histidine kinase"/>
    <property type="match status" value="1"/>
</dbReference>
<dbReference type="Gene3D" id="3.40.50.2300">
    <property type="match status" value="1"/>
</dbReference>
<dbReference type="PANTHER" id="PTHR43047:SF72">
    <property type="entry name" value="OSMOSENSING HISTIDINE PROTEIN KINASE SLN1"/>
    <property type="match status" value="1"/>
</dbReference>
<dbReference type="Pfam" id="PF00072">
    <property type="entry name" value="Response_reg"/>
    <property type="match status" value="1"/>
</dbReference>
<dbReference type="eggNOG" id="COG2205">
    <property type="taxonomic scope" value="Bacteria"/>
</dbReference>